<feature type="compositionally biased region" description="Basic residues" evidence="1">
    <location>
        <begin position="120"/>
        <end position="132"/>
    </location>
</feature>
<reference evidence="2" key="1">
    <citation type="submission" date="2020-02" db="EMBL/GenBank/DDBJ databases">
        <authorList>
            <person name="Meier V. D."/>
        </authorList>
    </citation>
    <scope>NUCLEOTIDE SEQUENCE</scope>
    <source>
        <strain evidence="2">AVDCRST_MAG36</strain>
    </source>
</reference>
<evidence type="ECO:0000256" key="1">
    <source>
        <dbReference type="SAM" id="MobiDB-lite"/>
    </source>
</evidence>
<dbReference type="AlphaFoldDB" id="A0A6J4LY39"/>
<name>A0A6J4LY39_9ACTN</name>
<dbReference type="EC" id="1.5.1.3" evidence="2"/>
<keyword evidence="2" id="KW-0560">Oxidoreductase</keyword>
<feature type="region of interest" description="Disordered" evidence="1">
    <location>
        <begin position="1"/>
        <end position="25"/>
    </location>
</feature>
<dbReference type="EMBL" id="CADCUH010000101">
    <property type="protein sequence ID" value="CAA9344016.1"/>
    <property type="molecule type" value="Genomic_DNA"/>
</dbReference>
<feature type="region of interest" description="Disordered" evidence="1">
    <location>
        <begin position="98"/>
        <end position="187"/>
    </location>
</feature>
<protein>
    <submittedName>
        <fullName evidence="2">Dihydrofolate reductase</fullName>
        <ecNumber evidence="2">1.5.1.3</ecNumber>
    </submittedName>
</protein>
<dbReference type="GO" id="GO:0004146">
    <property type="term" value="F:dihydrofolate reductase activity"/>
    <property type="evidence" value="ECO:0007669"/>
    <property type="project" value="UniProtKB-EC"/>
</dbReference>
<gene>
    <name evidence="2" type="ORF">AVDCRST_MAG36-1545</name>
</gene>
<proteinExistence type="predicted"/>
<feature type="non-terminal residue" evidence="2">
    <location>
        <position position="187"/>
    </location>
</feature>
<accession>A0A6J4LY39</accession>
<feature type="non-terminal residue" evidence="2">
    <location>
        <position position="1"/>
    </location>
</feature>
<organism evidence="2">
    <name type="scientific">uncultured Nocardioidaceae bacterium</name>
    <dbReference type="NCBI Taxonomy" id="253824"/>
    <lineage>
        <taxon>Bacteria</taxon>
        <taxon>Bacillati</taxon>
        <taxon>Actinomycetota</taxon>
        <taxon>Actinomycetes</taxon>
        <taxon>Propionibacteriales</taxon>
        <taxon>Nocardioidaceae</taxon>
        <taxon>environmental samples</taxon>
    </lineage>
</organism>
<feature type="compositionally biased region" description="Gly residues" evidence="1">
    <location>
        <begin position="160"/>
        <end position="171"/>
    </location>
</feature>
<evidence type="ECO:0000313" key="2">
    <source>
        <dbReference type="EMBL" id="CAA9344016.1"/>
    </source>
</evidence>
<feature type="compositionally biased region" description="Basic and acidic residues" evidence="1">
    <location>
        <begin position="1"/>
        <end position="11"/>
    </location>
</feature>
<sequence>AEADLRHERERGRLRRRARRRHQLGRAERRAVPVVVRPGGRDGRGAVRAQAVGDDELSLADRRPAAWRHPGGHRVRPSLAGHAEGGVLLHDHLRRLEHEPGHRRRGHRDHAAQGRGRRPDGHRRCHARRGGHAGRPDRRVRVGHRTGPGGQRHAVLHGAGRPGEPGPGGDPGVPWRRGAHAVRDQAL</sequence>
<feature type="compositionally biased region" description="Basic residues" evidence="1">
    <location>
        <begin position="12"/>
        <end position="24"/>
    </location>
</feature>